<dbReference type="AlphaFoldDB" id="A0AAN5CGT0"/>
<accession>A0AAN5CGT0</accession>
<feature type="non-terminal residue" evidence="2">
    <location>
        <position position="107"/>
    </location>
</feature>
<comment type="caution">
    <text evidence="2">The sequence shown here is derived from an EMBL/GenBank/DDBJ whole genome shotgun (WGS) entry which is preliminary data.</text>
</comment>
<organism evidence="2 3">
    <name type="scientific">Pristionchus mayeri</name>
    <dbReference type="NCBI Taxonomy" id="1317129"/>
    <lineage>
        <taxon>Eukaryota</taxon>
        <taxon>Metazoa</taxon>
        <taxon>Ecdysozoa</taxon>
        <taxon>Nematoda</taxon>
        <taxon>Chromadorea</taxon>
        <taxon>Rhabditida</taxon>
        <taxon>Rhabditina</taxon>
        <taxon>Diplogasteromorpha</taxon>
        <taxon>Diplogasteroidea</taxon>
        <taxon>Neodiplogasteridae</taxon>
        <taxon>Pristionchus</taxon>
    </lineage>
</organism>
<feature type="region of interest" description="Disordered" evidence="1">
    <location>
        <begin position="86"/>
        <end position="107"/>
    </location>
</feature>
<reference evidence="3" key="1">
    <citation type="submission" date="2022-10" db="EMBL/GenBank/DDBJ databases">
        <title>Genome assembly of Pristionchus species.</title>
        <authorList>
            <person name="Yoshida K."/>
            <person name="Sommer R.J."/>
        </authorList>
    </citation>
    <scope>NUCLEOTIDE SEQUENCE [LARGE SCALE GENOMIC DNA]</scope>
    <source>
        <strain evidence="3">RS5460</strain>
    </source>
</reference>
<protein>
    <submittedName>
        <fullName evidence="2">Uncharacterized protein</fullName>
    </submittedName>
</protein>
<dbReference type="EMBL" id="BTRK01000003">
    <property type="protein sequence ID" value="GMR43937.1"/>
    <property type="molecule type" value="Genomic_DNA"/>
</dbReference>
<feature type="region of interest" description="Disordered" evidence="1">
    <location>
        <begin position="13"/>
        <end position="33"/>
    </location>
</feature>
<sequence length="107" mass="12758">MVDTRFFPDELTVKRRKKKSKKKEEEEKPAAPQVYVRTREAEDAASAFNKSRREAGREGWEEWISKTGGVVREKKPREEVLRLRAEKKAAKEKRIEEEKQRKLEEEK</sequence>
<dbReference type="Proteomes" id="UP001328107">
    <property type="component" value="Unassembled WGS sequence"/>
</dbReference>
<gene>
    <name evidence="2" type="ORF">PMAYCL1PPCAC_14132</name>
</gene>
<evidence type="ECO:0000256" key="1">
    <source>
        <dbReference type="SAM" id="MobiDB-lite"/>
    </source>
</evidence>
<evidence type="ECO:0000313" key="3">
    <source>
        <dbReference type="Proteomes" id="UP001328107"/>
    </source>
</evidence>
<name>A0AAN5CGT0_9BILA</name>
<proteinExistence type="predicted"/>
<evidence type="ECO:0000313" key="2">
    <source>
        <dbReference type="EMBL" id="GMR43937.1"/>
    </source>
</evidence>
<keyword evidence="3" id="KW-1185">Reference proteome</keyword>